<sequence length="261" mass="29047">MIPARNEGTRLRQAVQTVRQAGLRDLIVVVNGCQDHTRDVAASLQDGRLTLLHFDEALGVDIPRAVGAAYAYRKGAEHVLFYDGDLIGPHRDELGKLIDSARRFSLDLALTDPYGTAHGLDVAREPLLALRRDLARRLGLEGRLGLSNPAHGPHIVSRALLRHIPLDFLAKPPLVLAYAARAGLHLDALARIPHARLGSAHKGPEHYAKIRETIIGDHLEAFCYLDGRPRSRRLHSRLFDGYDSERRFDLLARFARSLTRT</sequence>
<reference evidence="2 3" key="1">
    <citation type="submission" date="2022-11" db="EMBL/GenBank/DDBJ databases">
        <title>Study of microbial diversity in lake waters.</title>
        <authorList>
            <person name="Zhang J."/>
        </authorList>
    </citation>
    <scope>NUCLEOTIDE SEQUENCE [LARGE SCALE GENOMIC DNA]</scope>
    <source>
        <strain evidence="2 3">DT12</strain>
    </source>
</reference>
<dbReference type="Proteomes" id="UP001208017">
    <property type="component" value="Unassembled WGS sequence"/>
</dbReference>
<gene>
    <name evidence="2" type="ORF">OS242_18680</name>
</gene>
<dbReference type="CDD" id="cd00761">
    <property type="entry name" value="Glyco_tranf_GTA_type"/>
    <property type="match status" value="1"/>
</dbReference>
<dbReference type="Gene3D" id="3.90.550.10">
    <property type="entry name" value="Spore Coat Polysaccharide Biosynthesis Protein SpsA, Chain A"/>
    <property type="match status" value="1"/>
</dbReference>
<proteinExistence type="predicted"/>
<evidence type="ECO:0000313" key="3">
    <source>
        <dbReference type="Proteomes" id="UP001208017"/>
    </source>
</evidence>
<comment type="caution">
    <text evidence="2">The sequence shown here is derived from an EMBL/GenBank/DDBJ whole genome shotgun (WGS) entry which is preliminary data.</text>
</comment>
<keyword evidence="3" id="KW-1185">Reference proteome</keyword>
<dbReference type="EMBL" id="JAPMLT010000014">
    <property type="protein sequence ID" value="MCX7571967.1"/>
    <property type="molecule type" value="Genomic_DNA"/>
</dbReference>
<dbReference type="SUPFAM" id="SSF53448">
    <property type="entry name" value="Nucleotide-diphospho-sugar transferases"/>
    <property type="match status" value="1"/>
</dbReference>
<feature type="domain" description="Glycosyltransferase 2-like" evidence="1">
    <location>
        <begin position="2"/>
        <end position="124"/>
    </location>
</feature>
<organism evidence="2 3">
    <name type="scientific">Tumebacillus lacus</name>
    <dbReference type="NCBI Taxonomy" id="2995335"/>
    <lineage>
        <taxon>Bacteria</taxon>
        <taxon>Bacillati</taxon>
        <taxon>Bacillota</taxon>
        <taxon>Bacilli</taxon>
        <taxon>Bacillales</taxon>
        <taxon>Alicyclobacillaceae</taxon>
        <taxon>Tumebacillus</taxon>
    </lineage>
</organism>
<dbReference type="InterPro" id="IPR029044">
    <property type="entry name" value="Nucleotide-diphossugar_trans"/>
</dbReference>
<dbReference type="Pfam" id="PF00535">
    <property type="entry name" value="Glycos_transf_2"/>
    <property type="match status" value="1"/>
</dbReference>
<accession>A0ABT3X4Y6</accession>
<evidence type="ECO:0000313" key="2">
    <source>
        <dbReference type="EMBL" id="MCX7571967.1"/>
    </source>
</evidence>
<name>A0ABT3X4Y6_9BACL</name>
<evidence type="ECO:0000259" key="1">
    <source>
        <dbReference type="Pfam" id="PF00535"/>
    </source>
</evidence>
<protein>
    <submittedName>
        <fullName evidence="2">Glycosyltransferase family A protein</fullName>
    </submittedName>
</protein>
<dbReference type="InterPro" id="IPR001173">
    <property type="entry name" value="Glyco_trans_2-like"/>
</dbReference>